<name>A0A5K1VLP8_ENTHI</name>
<keyword evidence="1" id="KW-0812">Transmembrane</keyword>
<gene>
    <name evidence="2" type="ORF">CL6EHI_045240</name>
</gene>
<comment type="caution">
    <text evidence="2">The sequence shown here is derived from an EMBL/GenBank/DDBJ whole genome shotgun (WGS) entry which is preliminary data.</text>
</comment>
<accession>A0A5K1VLP8</accession>
<feature type="transmembrane region" description="Helical" evidence="1">
    <location>
        <begin position="145"/>
        <end position="171"/>
    </location>
</feature>
<dbReference type="VEuPathDB" id="AmoebaDB:EHI5A_085030"/>
<proteinExistence type="predicted"/>
<evidence type="ECO:0000256" key="1">
    <source>
        <dbReference type="SAM" id="Phobius"/>
    </source>
</evidence>
<dbReference type="OMA" id="KEKCCIP"/>
<evidence type="ECO:0008006" key="4">
    <source>
        <dbReference type="Google" id="ProtNLM"/>
    </source>
</evidence>
<keyword evidence="1" id="KW-1133">Transmembrane helix</keyword>
<dbReference type="Pfam" id="PF05608">
    <property type="entry name" value="RTE1"/>
    <property type="match status" value="2"/>
</dbReference>
<dbReference type="PANTHER" id="PTHR20921">
    <property type="entry name" value="TRANSMEMBRANE PROTEIN 222"/>
    <property type="match status" value="1"/>
</dbReference>
<evidence type="ECO:0000313" key="3">
    <source>
        <dbReference type="Proteomes" id="UP000078387"/>
    </source>
</evidence>
<organism evidence="2 3">
    <name type="scientific">Entamoeba histolytica</name>
    <dbReference type="NCBI Taxonomy" id="5759"/>
    <lineage>
        <taxon>Eukaryota</taxon>
        <taxon>Amoebozoa</taxon>
        <taxon>Evosea</taxon>
        <taxon>Archamoebae</taxon>
        <taxon>Mastigamoebida</taxon>
        <taxon>Entamoebidae</taxon>
        <taxon>Entamoeba</taxon>
    </lineage>
</organism>
<sequence>MTSSKVDVEHEFYPCCLTWTTIPVISWFFPFIGHTAICDMEGIHHDYSFPHIIHSGKQTILGRTFKYLPIIYGEGINDNDFKEAIDKANKKWKHVMHKYIIDNCHDYCVDILNSVKYKGKSNWNDFTLVFEIFFHSIYVNKKRHLATYIPSLCLWTFIFLCVIGFIIVLLYQNHVF</sequence>
<dbReference type="VEuPathDB" id="AmoebaDB:EHI7A_050180"/>
<dbReference type="Proteomes" id="UP000078387">
    <property type="component" value="Unassembled WGS sequence"/>
</dbReference>
<protein>
    <recommendedName>
        <fullName evidence="4">Transmembrane protein</fullName>
    </recommendedName>
</protein>
<reference evidence="2 3" key="1">
    <citation type="submission" date="2016-05" db="EMBL/GenBank/DDBJ databases">
        <title>First whole genome sequencing of Entamoeba histolytica HM1:IMSS-clone-6.</title>
        <authorList>
            <person name="Mukherjee Avik.K."/>
            <person name="Izumyama S."/>
            <person name="Nakada-Tsukui K."/>
            <person name="Nozaki T."/>
        </authorList>
    </citation>
    <scope>NUCLEOTIDE SEQUENCE [LARGE SCALE GENOMIC DNA]</scope>
    <source>
        <strain evidence="2 3">HM1:IMSS clone 6</strain>
    </source>
</reference>
<dbReference type="PANTHER" id="PTHR20921:SF0">
    <property type="entry name" value="TRANSMEMBRANE PROTEIN 222"/>
    <property type="match status" value="1"/>
</dbReference>
<dbReference type="VEuPathDB" id="AmoebaDB:EHI8A_050530"/>
<dbReference type="VEuPathDB" id="AmoebaDB:EHI_045240"/>
<dbReference type="VEuPathDB" id="AmoebaDB:KM1_109240"/>
<dbReference type="InterPro" id="IPR008496">
    <property type="entry name" value="TMEM222/RTE1"/>
</dbReference>
<evidence type="ECO:0000313" key="2">
    <source>
        <dbReference type="EMBL" id="GAT91821.1"/>
    </source>
</evidence>
<dbReference type="EMBL" id="BDEQ01000001">
    <property type="protein sequence ID" value="GAT91821.1"/>
    <property type="molecule type" value="Genomic_DNA"/>
</dbReference>
<keyword evidence="1" id="KW-0472">Membrane</keyword>
<dbReference type="AlphaFoldDB" id="A0A5K1VLP8"/>